<dbReference type="PANTHER" id="PTHR37299:SF1">
    <property type="entry name" value="STAGE 0 SPORULATION PROTEIN A HOMOLOG"/>
    <property type="match status" value="1"/>
</dbReference>
<dbReference type="Pfam" id="PF04397">
    <property type="entry name" value="LytTR"/>
    <property type="match status" value="1"/>
</dbReference>
<reference evidence="2 3" key="1">
    <citation type="submission" date="2020-01" db="EMBL/GenBank/DDBJ databases">
        <title>Genomic analysis of Aminipila sp. CBA3637.</title>
        <authorList>
            <person name="Kim Y.B."/>
            <person name="Roh S.W."/>
        </authorList>
    </citation>
    <scope>NUCLEOTIDE SEQUENCE [LARGE SCALE GENOMIC DNA]</scope>
    <source>
        <strain evidence="2 3">CBA3637</strain>
    </source>
</reference>
<dbReference type="InterPro" id="IPR007492">
    <property type="entry name" value="LytTR_DNA-bd_dom"/>
</dbReference>
<evidence type="ECO:0000259" key="1">
    <source>
        <dbReference type="PROSITE" id="PS50930"/>
    </source>
</evidence>
<dbReference type="AlphaFoldDB" id="A0A6P1M9L1"/>
<dbReference type="PANTHER" id="PTHR37299">
    <property type="entry name" value="TRANSCRIPTIONAL REGULATOR-RELATED"/>
    <property type="match status" value="1"/>
</dbReference>
<dbReference type="PROSITE" id="PS50930">
    <property type="entry name" value="HTH_LYTTR"/>
    <property type="match status" value="1"/>
</dbReference>
<dbReference type="InterPro" id="IPR011006">
    <property type="entry name" value="CheY-like_superfamily"/>
</dbReference>
<proteinExistence type="predicted"/>
<dbReference type="RefSeq" id="WP_162361085.1">
    <property type="nucleotide sequence ID" value="NZ_CP047591.1"/>
</dbReference>
<feature type="domain" description="HTH LytTR-type" evidence="1">
    <location>
        <begin position="91"/>
        <end position="190"/>
    </location>
</feature>
<keyword evidence="3" id="KW-1185">Reference proteome</keyword>
<dbReference type="GO" id="GO:0000156">
    <property type="term" value="F:phosphorelay response regulator activity"/>
    <property type="evidence" value="ECO:0007669"/>
    <property type="project" value="InterPro"/>
</dbReference>
<name>A0A6P1M9L1_9FIRM</name>
<dbReference type="InterPro" id="IPR046947">
    <property type="entry name" value="LytR-like"/>
</dbReference>
<dbReference type="Proteomes" id="UP000463883">
    <property type="component" value="Chromosome"/>
</dbReference>
<dbReference type="KEGG" id="amic:Ami3637_01865"/>
<accession>A0A6P1M9L1</accession>
<gene>
    <name evidence="2" type="ORF">Ami3637_01865</name>
</gene>
<dbReference type="EMBL" id="CP047591">
    <property type="protein sequence ID" value="QHI71310.1"/>
    <property type="molecule type" value="Genomic_DNA"/>
</dbReference>
<dbReference type="Gene3D" id="2.40.50.1020">
    <property type="entry name" value="LytTr DNA-binding domain"/>
    <property type="match status" value="1"/>
</dbReference>
<dbReference type="SUPFAM" id="SSF52172">
    <property type="entry name" value="CheY-like"/>
    <property type="match status" value="1"/>
</dbReference>
<evidence type="ECO:0000313" key="3">
    <source>
        <dbReference type="Proteomes" id="UP000463883"/>
    </source>
</evidence>
<protein>
    <recommendedName>
        <fullName evidence="1">HTH LytTR-type domain-containing protein</fullName>
    </recommendedName>
</protein>
<dbReference type="SMART" id="SM00850">
    <property type="entry name" value="LytTR"/>
    <property type="match status" value="1"/>
</dbReference>
<sequence length="198" mass="23013">MCYIEDHKEQKNIIFIDIAFNLNNGIELASKIKQIQKSSVIIFMSDEEEYDPSIYDVDHVYFLSKPLNGKFVKNALVKAVDYIEENTNQYLTAITKSEIVMIPLEEITFIEKEKRKVHVVDKEGSKTSFYSSFEEIETQLSTDFYRCHNSYIINLHKIRSIDSKCILMSNGLSVPVSRAHIKELKELLINLYFNIKIG</sequence>
<organism evidence="2 3">
    <name type="scientific">Aminipila terrae</name>
    <dbReference type="NCBI Taxonomy" id="2697030"/>
    <lineage>
        <taxon>Bacteria</taxon>
        <taxon>Bacillati</taxon>
        <taxon>Bacillota</taxon>
        <taxon>Clostridia</taxon>
        <taxon>Peptostreptococcales</taxon>
        <taxon>Anaerovoracaceae</taxon>
        <taxon>Aminipila</taxon>
    </lineage>
</organism>
<dbReference type="Gene3D" id="3.40.50.2300">
    <property type="match status" value="1"/>
</dbReference>
<dbReference type="GO" id="GO:0003677">
    <property type="term" value="F:DNA binding"/>
    <property type="evidence" value="ECO:0007669"/>
    <property type="project" value="InterPro"/>
</dbReference>
<evidence type="ECO:0000313" key="2">
    <source>
        <dbReference type="EMBL" id="QHI71310.1"/>
    </source>
</evidence>